<dbReference type="InterPro" id="IPR001810">
    <property type="entry name" value="F-box_dom"/>
</dbReference>
<protein>
    <recommendedName>
        <fullName evidence="2">F-box domain-containing protein</fullName>
    </recommendedName>
</protein>
<evidence type="ECO:0000256" key="1">
    <source>
        <dbReference type="SAM" id="Phobius"/>
    </source>
</evidence>
<feature type="domain" description="F-box" evidence="2">
    <location>
        <begin position="1"/>
        <end position="48"/>
    </location>
</feature>
<feature type="transmembrane region" description="Helical" evidence="1">
    <location>
        <begin position="97"/>
        <end position="118"/>
    </location>
</feature>
<keyword evidence="1" id="KW-0812">Transmembrane</keyword>
<proteinExistence type="predicted"/>
<reference evidence="3 4" key="1">
    <citation type="submission" date="2024-05" db="EMBL/GenBank/DDBJ databases">
        <title>Haplotype-resolved chromosome-level genome assembly of Huyou (Citrus changshanensis).</title>
        <authorList>
            <person name="Miao C."/>
            <person name="Chen W."/>
            <person name="Wu Y."/>
            <person name="Wang L."/>
            <person name="Zhao S."/>
            <person name="Grierson D."/>
            <person name="Xu C."/>
            <person name="Chen K."/>
        </authorList>
    </citation>
    <scope>NUCLEOTIDE SEQUENCE [LARGE SCALE GENOMIC DNA]</scope>
    <source>
        <strain evidence="3">01-14</strain>
        <tissue evidence="3">Leaf</tissue>
    </source>
</reference>
<dbReference type="AlphaFoldDB" id="A0AAP0Q8L4"/>
<gene>
    <name evidence="3" type="ORF">WN944_027542</name>
</gene>
<sequence length="186" mass="21577">MAKLPQDLINVILRWLPVKSLLQLRFQKKRKYLEIFVNRLKSNSWSKISGFPFCYDDIAGCGGAAAGDTLNWVALKKFELYSERFIFGFDLKNEDIFFLWLGLIYRLNVLLCFAFDYLRPFAYSKNGNIVLIYDGCCKLYWYNLKDLGFERIELPGRLEHFREVTLCADSPVPLDAGTGMGVQRSE</sequence>
<comment type="caution">
    <text evidence="3">The sequence shown here is derived from an EMBL/GenBank/DDBJ whole genome shotgun (WGS) entry which is preliminary data.</text>
</comment>
<evidence type="ECO:0000313" key="3">
    <source>
        <dbReference type="EMBL" id="KAK9175535.1"/>
    </source>
</evidence>
<keyword evidence="1" id="KW-0472">Membrane</keyword>
<evidence type="ECO:0000313" key="4">
    <source>
        <dbReference type="Proteomes" id="UP001428341"/>
    </source>
</evidence>
<evidence type="ECO:0000259" key="2">
    <source>
        <dbReference type="PROSITE" id="PS50181"/>
    </source>
</evidence>
<dbReference type="Proteomes" id="UP001428341">
    <property type="component" value="Unassembled WGS sequence"/>
</dbReference>
<organism evidence="3 4">
    <name type="scientific">Citrus x changshan-huyou</name>
    <dbReference type="NCBI Taxonomy" id="2935761"/>
    <lineage>
        <taxon>Eukaryota</taxon>
        <taxon>Viridiplantae</taxon>
        <taxon>Streptophyta</taxon>
        <taxon>Embryophyta</taxon>
        <taxon>Tracheophyta</taxon>
        <taxon>Spermatophyta</taxon>
        <taxon>Magnoliopsida</taxon>
        <taxon>eudicotyledons</taxon>
        <taxon>Gunneridae</taxon>
        <taxon>Pentapetalae</taxon>
        <taxon>rosids</taxon>
        <taxon>malvids</taxon>
        <taxon>Sapindales</taxon>
        <taxon>Rutaceae</taxon>
        <taxon>Aurantioideae</taxon>
        <taxon>Citrus</taxon>
    </lineage>
</organism>
<keyword evidence="4" id="KW-1185">Reference proteome</keyword>
<name>A0AAP0Q8L4_9ROSI</name>
<dbReference type="EMBL" id="JBCGBO010000025">
    <property type="protein sequence ID" value="KAK9175535.1"/>
    <property type="molecule type" value="Genomic_DNA"/>
</dbReference>
<keyword evidence="1" id="KW-1133">Transmembrane helix</keyword>
<dbReference type="PROSITE" id="PS50181">
    <property type="entry name" value="FBOX"/>
    <property type="match status" value="1"/>
</dbReference>
<accession>A0AAP0Q8L4</accession>